<sequence length="82" mass="9245">SAHLAYRKRLLSRTFSRHGIAQASLALLIWLIENVCFRAPFLAMAKLKQAWLCSFGLSKTFAFAHLFSPWHSSSKLDSAHLA</sequence>
<gene>
    <name evidence="2" type="ORF">QVN81_09960</name>
</gene>
<feature type="transmembrane region" description="Helical" evidence="1">
    <location>
        <begin position="20"/>
        <end position="37"/>
    </location>
</feature>
<dbReference type="RefSeq" id="WP_289825749.1">
    <property type="nucleotide sequence ID" value="NZ_JAUEIE010000011.1"/>
</dbReference>
<reference evidence="2" key="2">
    <citation type="submission" date="2024-05" db="EMBL/GenBank/DDBJ databases">
        <title>Identification and characterization of horizontal gene transfer across gut microbiota members of farm animals based on homology search.</title>
        <authorList>
            <person name="Schwarzerova J."/>
            <person name="Nykrynova M."/>
            <person name="Jureckova K."/>
            <person name="Cejkova D."/>
            <person name="Rychlik I."/>
        </authorList>
    </citation>
    <scope>NUCLEOTIDE SEQUENCE</scope>
    <source>
        <strain evidence="2">ET37</strain>
    </source>
</reference>
<keyword evidence="1" id="KW-0472">Membrane</keyword>
<dbReference type="EMBL" id="JAUEIE010000011">
    <property type="protein sequence ID" value="MDN0023343.1"/>
    <property type="molecule type" value="Genomic_DNA"/>
</dbReference>
<keyword evidence="1" id="KW-1133">Transmembrane helix</keyword>
<reference evidence="2" key="1">
    <citation type="submission" date="2023-06" db="EMBL/GenBank/DDBJ databases">
        <authorList>
            <person name="Zeman M."/>
            <person name="Kubasova T."/>
            <person name="Jahodarova E."/>
            <person name="Nykrynova M."/>
            <person name="Rychlik I."/>
        </authorList>
    </citation>
    <scope>NUCLEOTIDE SEQUENCE</scope>
    <source>
        <strain evidence="2">ET37</strain>
    </source>
</reference>
<comment type="caution">
    <text evidence="2">The sequence shown here is derived from an EMBL/GenBank/DDBJ whole genome shotgun (WGS) entry which is preliminary data.</text>
</comment>
<name>A0ABT7WZH4_9BACT</name>
<organism evidence="2 3">
    <name type="scientific">Leyella lascolaii</name>
    <dbReference type="NCBI Taxonomy" id="1776379"/>
    <lineage>
        <taxon>Bacteria</taxon>
        <taxon>Pseudomonadati</taxon>
        <taxon>Bacteroidota</taxon>
        <taxon>Bacteroidia</taxon>
        <taxon>Bacteroidales</taxon>
        <taxon>Prevotellaceae</taxon>
        <taxon>Leyella</taxon>
    </lineage>
</organism>
<evidence type="ECO:0000313" key="3">
    <source>
        <dbReference type="Proteomes" id="UP001167831"/>
    </source>
</evidence>
<evidence type="ECO:0000313" key="2">
    <source>
        <dbReference type="EMBL" id="MDN0023343.1"/>
    </source>
</evidence>
<feature type="non-terminal residue" evidence="2">
    <location>
        <position position="1"/>
    </location>
</feature>
<proteinExistence type="predicted"/>
<evidence type="ECO:0000256" key="1">
    <source>
        <dbReference type="SAM" id="Phobius"/>
    </source>
</evidence>
<keyword evidence="3" id="KW-1185">Reference proteome</keyword>
<keyword evidence="1" id="KW-0812">Transmembrane</keyword>
<dbReference type="Proteomes" id="UP001167831">
    <property type="component" value="Unassembled WGS sequence"/>
</dbReference>
<protein>
    <submittedName>
        <fullName evidence="2">Uncharacterized protein</fullName>
    </submittedName>
</protein>
<accession>A0ABT7WZH4</accession>